<protein>
    <submittedName>
        <fullName evidence="1">Uncharacterized protein</fullName>
    </submittedName>
</protein>
<dbReference type="AlphaFoldDB" id="A0A2A4YN06"/>
<accession>A0A2A4YN06</accession>
<comment type="caution">
    <text evidence="1">The sequence shown here is derived from an EMBL/GenBank/DDBJ whole genome shotgun (WGS) entry which is preliminary data.</text>
</comment>
<dbReference type="Proteomes" id="UP000217838">
    <property type="component" value="Unassembled WGS sequence"/>
</dbReference>
<sequence>MRITLDSTYGSVSGSKDTLSVAKVNRDKLFDASNSVTVLKNAIRKSCQEKSINPQLYDQASRVNQAKNQLKEVDRALRHETSSRSRLAGLVDPAISKKTSSHENRLYQALALESARSNQEARAKVDLQTEIFTLPSIIEQAEKTHEIASSLFFPMTIGERHLL</sequence>
<name>A0A2A4YN06_UNCAE</name>
<dbReference type="EMBL" id="NVUU01000001">
    <property type="protein sequence ID" value="PCI96198.1"/>
    <property type="molecule type" value="Genomic_DNA"/>
</dbReference>
<proteinExistence type="predicted"/>
<evidence type="ECO:0000313" key="1">
    <source>
        <dbReference type="EMBL" id="PCI96198.1"/>
    </source>
</evidence>
<evidence type="ECO:0000313" key="2">
    <source>
        <dbReference type="Proteomes" id="UP000217838"/>
    </source>
</evidence>
<gene>
    <name evidence="1" type="ORF">COB11_00055</name>
</gene>
<organism evidence="1 2">
    <name type="scientific">Aerophobetes bacterium</name>
    <dbReference type="NCBI Taxonomy" id="2030807"/>
    <lineage>
        <taxon>Bacteria</taxon>
        <taxon>Candidatus Aerophobota</taxon>
    </lineage>
</organism>
<reference evidence="2" key="1">
    <citation type="submission" date="2017-08" db="EMBL/GenBank/DDBJ databases">
        <title>A dynamic microbial community with high functional redundancy inhabits the cold, oxic subseafloor aquifer.</title>
        <authorList>
            <person name="Tully B.J."/>
            <person name="Wheat C.G."/>
            <person name="Glazer B.T."/>
            <person name="Huber J.A."/>
        </authorList>
    </citation>
    <scope>NUCLEOTIDE SEQUENCE [LARGE SCALE GENOMIC DNA]</scope>
</reference>